<dbReference type="GO" id="GO:0051539">
    <property type="term" value="F:4 iron, 4 sulfur cluster binding"/>
    <property type="evidence" value="ECO:0007669"/>
    <property type="project" value="UniProtKB-UniRule"/>
</dbReference>
<dbReference type="CDD" id="cd23945">
    <property type="entry name" value="PAPS_reductase"/>
    <property type="match status" value="1"/>
</dbReference>
<dbReference type="GO" id="GO:0070814">
    <property type="term" value="P:hydrogen sulfide biosynthetic process"/>
    <property type="evidence" value="ECO:0007669"/>
    <property type="project" value="UniProtKB-UniRule"/>
</dbReference>
<evidence type="ECO:0000256" key="4">
    <source>
        <dbReference type="ARBA" id="ARBA00024298"/>
    </source>
</evidence>
<dbReference type="Pfam" id="PF01507">
    <property type="entry name" value="PAPS_reduct"/>
    <property type="match status" value="1"/>
</dbReference>
<sequence length="249" mass="28435">MLIFIMSVETLNYDNFTTDPFKSLNYDDDTKGALRVLDWAYGTYGNSIVYSCSFGAESMVLIDLISHVKADAKIVFLDTGLHFEETYELIDRVKERYPSLGIELKKPELTLDEQAEKQGRALWGSDPGKCCYIRKIKPLEDVLSGAAAWISGLRREQSESRQNTDFVNQDERFESIKVCPLIHWTHEDVWGYIEKKDLPYNVLHDQNYPSIGCIPCTSQVFDSEDSRAGRWSGFDKTECGLHTSDDDSK</sequence>
<feature type="binding site" evidence="10">
    <location>
        <position position="213"/>
    </location>
    <ligand>
        <name>[4Fe-4S] cluster</name>
        <dbReference type="ChEBI" id="CHEBI:49883"/>
    </ligand>
</feature>
<name>A0A1G9AY25_9BACL</name>
<keyword evidence="13" id="KW-1185">Reference proteome</keyword>
<accession>A0A1G9AY25</accession>
<proteinExistence type="inferred from homology"/>
<dbReference type="InterPro" id="IPR011798">
    <property type="entry name" value="APS_reductase"/>
</dbReference>
<dbReference type="Proteomes" id="UP000199008">
    <property type="component" value="Unassembled WGS sequence"/>
</dbReference>
<evidence type="ECO:0000256" key="3">
    <source>
        <dbReference type="ARBA" id="ARBA00023002"/>
    </source>
</evidence>
<dbReference type="PANTHER" id="PTHR46509:SF1">
    <property type="entry name" value="PHOSPHOADENOSINE PHOSPHOSULFATE REDUCTASE"/>
    <property type="match status" value="1"/>
</dbReference>
<dbReference type="FunFam" id="3.40.50.620:FF:000095">
    <property type="entry name" value="Phosphoadenosine phosphosulfate reductase"/>
    <property type="match status" value="1"/>
</dbReference>
<dbReference type="EC" id="1.8.4.10" evidence="6 10"/>
<dbReference type="PIRSF" id="PIRSF000857">
    <property type="entry name" value="PAPS_reductase"/>
    <property type="match status" value="1"/>
</dbReference>
<dbReference type="InterPro" id="IPR014729">
    <property type="entry name" value="Rossmann-like_a/b/a_fold"/>
</dbReference>
<feature type="binding site" evidence="10">
    <location>
        <position position="130"/>
    </location>
    <ligand>
        <name>[4Fe-4S] cluster</name>
        <dbReference type="ChEBI" id="CHEBI:49883"/>
    </ligand>
</feature>
<keyword evidence="3 10" id="KW-0560">Oxidoreductase</keyword>
<feature type="binding site" evidence="10">
    <location>
        <position position="131"/>
    </location>
    <ligand>
        <name>[4Fe-4S] cluster</name>
        <dbReference type="ChEBI" id="CHEBI:49883"/>
    </ligand>
</feature>
<evidence type="ECO:0000256" key="6">
    <source>
        <dbReference type="ARBA" id="ARBA00024386"/>
    </source>
</evidence>
<evidence type="ECO:0000313" key="12">
    <source>
        <dbReference type="EMBL" id="SDK32137.1"/>
    </source>
</evidence>
<dbReference type="GO" id="GO:0019379">
    <property type="term" value="P:sulfate assimilation, phosphoadenylyl sulfate reduction by phosphoadenylyl-sulfate reductase (thioredoxin)"/>
    <property type="evidence" value="ECO:0007669"/>
    <property type="project" value="UniProtKB-UniRule"/>
</dbReference>
<comment type="pathway">
    <text evidence="5 10">Sulfur metabolism; hydrogen sulfide biosynthesis; sulfite from sulfate.</text>
</comment>
<dbReference type="GO" id="GO:0019344">
    <property type="term" value="P:cysteine biosynthetic process"/>
    <property type="evidence" value="ECO:0007669"/>
    <property type="project" value="InterPro"/>
</dbReference>
<dbReference type="NCBIfam" id="TIGR00434">
    <property type="entry name" value="cysH"/>
    <property type="match status" value="1"/>
</dbReference>
<dbReference type="GO" id="GO:0043866">
    <property type="term" value="F:adenylyl-sulfate reductase (thioredoxin) activity"/>
    <property type="evidence" value="ECO:0007669"/>
    <property type="project" value="UniProtKB-EC"/>
</dbReference>
<dbReference type="Gene3D" id="3.40.50.620">
    <property type="entry name" value="HUPs"/>
    <property type="match status" value="1"/>
</dbReference>
<evidence type="ECO:0000256" key="1">
    <source>
        <dbReference type="ARBA" id="ARBA00009732"/>
    </source>
</evidence>
<evidence type="ECO:0000256" key="5">
    <source>
        <dbReference type="ARBA" id="ARBA00024327"/>
    </source>
</evidence>
<dbReference type="SUPFAM" id="SSF52402">
    <property type="entry name" value="Adenine nucleotide alpha hydrolases-like"/>
    <property type="match status" value="1"/>
</dbReference>
<dbReference type="NCBIfam" id="TIGR02055">
    <property type="entry name" value="APS_reductase"/>
    <property type="match status" value="1"/>
</dbReference>
<dbReference type="HAMAP" id="MF_00063">
    <property type="entry name" value="CysH"/>
    <property type="match status" value="1"/>
</dbReference>
<evidence type="ECO:0000256" key="9">
    <source>
        <dbReference type="ARBA" id="ARBA00032041"/>
    </source>
</evidence>
<keyword evidence="2 10" id="KW-0963">Cytoplasm</keyword>
<dbReference type="InterPro" id="IPR002500">
    <property type="entry name" value="PAPS_reduct_dom"/>
</dbReference>
<evidence type="ECO:0000256" key="8">
    <source>
        <dbReference type="ARBA" id="ARBA00030894"/>
    </source>
</evidence>
<evidence type="ECO:0000313" key="13">
    <source>
        <dbReference type="Proteomes" id="UP000199008"/>
    </source>
</evidence>
<evidence type="ECO:0000256" key="10">
    <source>
        <dbReference type="HAMAP-Rule" id="MF_00063"/>
    </source>
</evidence>
<gene>
    <name evidence="10" type="primary">cysH</name>
    <name evidence="12" type="ORF">SAMN05216216_10235</name>
</gene>
<comment type="similarity">
    <text evidence="1 10">Belongs to the PAPS reductase family. CysH subfamily.</text>
</comment>
<evidence type="ECO:0000256" key="2">
    <source>
        <dbReference type="ARBA" id="ARBA00022490"/>
    </source>
</evidence>
<dbReference type="GO" id="GO:0005737">
    <property type="term" value="C:cytoplasm"/>
    <property type="evidence" value="ECO:0007669"/>
    <property type="project" value="UniProtKB-SubCell"/>
</dbReference>
<dbReference type="AlphaFoldDB" id="A0A1G9AY25"/>
<feature type="domain" description="Phosphoadenosine phosphosulphate reductase" evidence="11">
    <location>
        <begin position="48"/>
        <end position="218"/>
    </location>
</feature>
<comment type="catalytic activity">
    <reaction evidence="10">
        <text>[thioredoxin]-disulfide + sulfite + AMP + 2 H(+) = adenosine 5'-phosphosulfate + [thioredoxin]-dithiol</text>
        <dbReference type="Rhea" id="RHEA:21976"/>
        <dbReference type="Rhea" id="RHEA-COMP:10698"/>
        <dbReference type="Rhea" id="RHEA-COMP:10700"/>
        <dbReference type="ChEBI" id="CHEBI:15378"/>
        <dbReference type="ChEBI" id="CHEBI:17359"/>
        <dbReference type="ChEBI" id="CHEBI:29950"/>
        <dbReference type="ChEBI" id="CHEBI:50058"/>
        <dbReference type="ChEBI" id="CHEBI:58243"/>
        <dbReference type="ChEBI" id="CHEBI:456215"/>
        <dbReference type="EC" id="1.8.4.10"/>
    </reaction>
</comment>
<keyword evidence="10" id="KW-0479">Metal-binding</keyword>
<dbReference type="NCBIfam" id="NF002537">
    <property type="entry name" value="PRK02090.1"/>
    <property type="match status" value="1"/>
</dbReference>
<dbReference type="GO" id="GO:0046872">
    <property type="term" value="F:metal ion binding"/>
    <property type="evidence" value="ECO:0007669"/>
    <property type="project" value="UniProtKB-KW"/>
</dbReference>
<protein>
    <recommendedName>
        <fullName evidence="7 10">Adenosine 5'-phosphosulfate reductase</fullName>
        <shortName evidence="10">APS reductase</shortName>
        <ecNumber evidence="6 10">1.8.4.10</ecNumber>
    </recommendedName>
    <alternativeName>
        <fullName evidence="9 10">5'-adenylylsulfate reductase</fullName>
    </alternativeName>
    <alternativeName>
        <fullName evidence="8 10">Thioredoxin-dependent 5'-adenylylsulfate reductase</fullName>
    </alternativeName>
</protein>
<dbReference type="PANTHER" id="PTHR46509">
    <property type="entry name" value="PHOSPHOADENOSINE PHOSPHOSULFATE REDUCTASE"/>
    <property type="match status" value="1"/>
</dbReference>
<keyword evidence="10" id="KW-0411">Iron-sulfur</keyword>
<evidence type="ECO:0000259" key="11">
    <source>
        <dbReference type="Pfam" id="PF01507"/>
    </source>
</evidence>
<comment type="subcellular location">
    <subcellularLocation>
        <location evidence="10">Cytoplasm</location>
    </subcellularLocation>
</comment>
<dbReference type="EMBL" id="FNFY01000002">
    <property type="protein sequence ID" value="SDK32137.1"/>
    <property type="molecule type" value="Genomic_DNA"/>
</dbReference>
<feature type="active site" description="Nucleophile; cysteine thiosulfonate intermediate" evidence="10">
    <location>
        <position position="239"/>
    </location>
</feature>
<dbReference type="STRING" id="576118.SAMN05216216_10235"/>
<keyword evidence="10" id="KW-0408">Iron</keyword>
<organism evidence="12 13">
    <name type="scientific">Lacicoccus qingdaonensis</name>
    <dbReference type="NCBI Taxonomy" id="576118"/>
    <lineage>
        <taxon>Bacteria</taxon>
        <taxon>Bacillati</taxon>
        <taxon>Bacillota</taxon>
        <taxon>Bacilli</taxon>
        <taxon>Bacillales</taxon>
        <taxon>Salinicoccaceae</taxon>
        <taxon>Lacicoccus</taxon>
    </lineage>
</organism>
<comment type="cofactor">
    <cofactor evidence="10">
        <name>[4Fe-4S] cluster</name>
        <dbReference type="ChEBI" id="CHEBI:49883"/>
    </cofactor>
    <text evidence="10">Binds 1 [4Fe-4S] cluster per subunit.</text>
</comment>
<evidence type="ECO:0000256" key="7">
    <source>
        <dbReference type="ARBA" id="ARBA00029514"/>
    </source>
</evidence>
<comment type="function">
    <text evidence="4 10">Catalyzes the formation of sulfite from adenosine 5'-phosphosulfate (APS) using thioredoxin as an electron donor.</text>
</comment>
<dbReference type="GO" id="GO:0004604">
    <property type="term" value="F:phosphoadenylyl-sulfate reductase (thioredoxin) activity"/>
    <property type="evidence" value="ECO:0007669"/>
    <property type="project" value="UniProtKB-UniRule"/>
</dbReference>
<feature type="binding site" evidence="10">
    <location>
        <position position="216"/>
    </location>
    <ligand>
        <name>[4Fe-4S] cluster</name>
        <dbReference type="ChEBI" id="CHEBI:49883"/>
    </ligand>
</feature>
<reference evidence="13" key="1">
    <citation type="submission" date="2016-10" db="EMBL/GenBank/DDBJ databases">
        <authorList>
            <person name="Varghese N."/>
            <person name="Submissions S."/>
        </authorList>
    </citation>
    <scope>NUCLEOTIDE SEQUENCE [LARGE SCALE GENOMIC DNA]</scope>
    <source>
        <strain evidence="13">CGMCC 1.8895</strain>
    </source>
</reference>
<dbReference type="InterPro" id="IPR004511">
    <property type="entry name" value="PAPS/APS_Rdtase"/>
</dbReference>